<dbReference type="PROSITE" id="PS50011">
    <property type="entry name" value="PROTEIN_KINASE_DOM"/>
    <property type="match status" value="1"/>
</dbReference>
<dbReference type="SUPFAM" id="SSF56112">
    <property type="entry name" value="Protein kinase-like (PK-like)"/>
    <property type="match status" value="1"/>
</dbReference>
<dbReference type="PANTHER" id="PTHR45646:SF11">
    <property type="entry name" value="SERINE_THREONINE-PROTEIN KINASE DOA"/>
    <property type="match status" value="1"/>
</dbReference>
<evidence type="ECO:0000256" key="2">
    <source>
        <dbReference type="ARBA" id="ARBA00022679"/>
    </source>
</evidence>
<dbReference type="Pfam" id="PF00069">
    <property type="entry name" value="Pkinase"/>
    <property type="match status" value="2"/>
</dbReference>
<comment type="caution">
    <text evidence="8">The sequence shown here is derived from an EMBL/GenBank/DDBJ whole genome shotgun (WGS) entry which is preliminary data.</text>
</comment>
<evidence type="ECO:0000256" key="6">
    <source>
        <dbReference type="PROSITE-ProRule" id="PRU10141"/>
    </source>
</evidence>
<keyword evidence="1" id="KW-0723">Serine/threonine-protein kinase</keyword>
<keyword evidence="5 6" id="KW-0067">ATP-binding</keyword>
<dbReference type="InterPro" id="IPR011009">
    <property type="entry name" value="Kinase-like_dom_sf"/>
</dbReference>
<evidence type="ECO:0000256" key="4">
    <source>
        <dbReference type="ARBA" id="ARBA00022777"/>
    </source>
</evidence>
<keyword evidence="3 6" id="KW-0547">Nucleotide-binding</keyword>
<keyword evidence="9" id="KW-1185">Reference proteome</keyword>
<dbReference type="Proteomes" id="UP000294003">
    <property type="component" value="Unassembled WGS sequence"/>
</dbReference>
<evidence type="ECO:0000313" key="9">
    <source>
        <dbReference type="Proteomes" id="UP000294003"/>
    </source>
</evidence>
<accession>A0ABY0HA54</accession>
<reference evidence="8 9" key="1">
    <citation type="submission" date="2018-06" db="EMBL/GenBank/DDBJ databases">
        <title>Complete Genomes of Monosporascus.</title>
        <authorList>
            <person name="Robinson A.J."/>
            <person name="Natvig D.O."/>
        </authorList>
    </citation>
    <scope>NUCLEOTIDE SEQUENCE [LARGE SCALE GENOMIC DNA]</scope>
    <source>
        <strain evidence="8 9">CBS 609.92</strain>
    </source>
</reference>
<proteinExistence type="predicted"/>
<evidence type="ECO:0000256" key="3">
    <source>
        <dbReference type="ARBA" id="ARBA00022741"/>
    </source>
</evidence>
<dbReference type="Gene3D" id="3.30.200.20">
    <property type="entry name" value="Phosphorylase Kinase, domain 1"/>
    <property type="match status" value="1"/>
</dbReference>
<keyword evidence="2" id="KW-0808">Transferase</keyword>
<sequence>MEEGPRYFELDRVIAEDPEYYCQGGYCPVNIGDRVGKRFKIVHKLGYGGFATVWLAREEDKSRYVALKIVAADHSETYETLPEIAPLLQNFPSFFLAEHERFFVDSQNGRHLCQVFPVLGPTLDALTDFHHRLYPEHVRDFAWQIASAVEIMHSNGLYLTTRNIALGLSKRLDHLSEKKIRSLFPIKKQKIKLRSEDNPKSESRAPNYAVQAIDLTRLPSTYLSSKLYILDFDQAYSSQNPPRSLLGIAPRYLAPESIFELRKGPPADVWALGCLIFRIRCGLDIYEDLPETPSNVISRMYGVLGGHLLEHWKTVLFDDYGWPAHDGRQEGVEYNDFSGDYDFPYTSLWEYVKKTVDPKRPKNVDNEVGILNLCRYLPTDAFHQGQLEQGWATKNAACISRKEADSFYDLMRRVFEYDPDRRITASDMLAHPWFKGK</sequence>
<evidence type="ECO:0000313" key="8">
    <source>
        <dbReference type="EMBL" id="RYO85643.1"/>
    </source>
</evidence>
<dbReference type="SMART" id="SM00220">
    <property type="entry name" value="S_TKc"/>
    <property type="match status" value="1"/>
</dbReference>
<gene>
    <name evidence="8" type="ORF">DL762_005102</name>
</gene>
<dbReference type="InterPro" id="IPR000719">
    <property type="entry name" value="Prot_kinase_dom"/>
</dbReference>
<feature type="domain" description="Protein kinase" evidence="7">
    <location>
        <begin position="39"/>
        <end position="434"/>
    </location>
</feature>
<name>A0ABY0HA54_9PEZI</name>
<feature type="binding site" evidence="6">
    <location>
        <position position="68"/>
    </location>
    <ligand>
        <name>ATP</name>
        <dbReference type="ChEBI" id="CHEBI:30616"/>
    </ligand>
</feature>
<dbReference type="InterPro" id="IPR017441">
    <property type="entry name" value="Protein_kinase_ATP_BS"/>
</dbReference>
<dbReference type="PROSITE" id="PS00107">
    <property type="entry name" value="PROTEIN_KINASE_ATP"/>
    <property type="match status" value="1"/>
</dbReference>
<evidence type="ECO:0000256" key="5">
    <source>
        <dbReference type="ARBA" id="ARBA00022840"/>
    </source>
</evidence>
<keyword evidence="4" id="KW-0418">Kinase</keyword>
<protein>
    <recommendedName>
        <fullName evidence="7">Protein kinase domain-containing protein</fullName>
    </recommendedName>
</protein>
<dbReference type="Gene3D" id="1.10.510.10">
    <property type="entry name" value="Transferase(Phosphotransferase) domain 1"/>
    <property type="match status" value="1"/>
</dbReference>
<dbReference type="PANTHER" id="PTHR45646">
    <property type="entry name" value="SERINE/THREONINE-PROTEIN KINASE DOA-RELATED"/>
    <property type="match status" value="1"/>
</dbReference>
<dbReference type="InterPro" id="IPR051175">
    <property type="entry name" value="CLK_kinases"/>
</dbReference>
<evidence type="ECO:0000259" key="7">
    <source>
        <dbReference type="PROSITE" id="PS50011"/>
    </source>
</evidence>
<organism evidence="8 9">
    <name type="scientific">Monosporascus cannonballus</name>
    <dbReference type="NCBI Taxonomy" id="155416"/>
    <lineage>
        <taxon>Eukaryota</taxon>
        <taxon>Fungi</taxon>
        <taxon>Dikarya</taxon>
        <taxon>Ascomycota</taxon>
        <taxon>Pezizomycotina</taxon>
        <taxon>Sordariomycetes</taxon>
        <taxon>Xylariomycetidae</taxon>
        <taxon>Xylariales</taxon>
        <taxon>Xylariales incertae sedis</taxon>
        <taxon>Monosporascus</taxon>
    </lineage>
</organism>
<dbReference type="EMBL" id="QJNS01000132">
    <property type="protein sequence ID" value="RYO85643.1"/>
    <property type="molecule type" value="Genomic_DNA"/>
</dbReference>
<evidence type="ECO:0000256" key="1">
    <source>
        <dbReference type="ARBA" id="ARBA00022527"/>
    </source>
</evidence>